<accession>W4UT69</accession>
<dbReference type="EMBL" id="BAIV01000011">
    <property type="protein sequence ID" value="GAE83823.1"/>
    <property type="molecule type" value="Genomic_DNA"/>
</dbReference>
<evidence type="ECO:0000313" key="2">
    <source>
        <dbReference type="EMBL" id="GAE83823.1"/>
    </source>
</evidence>
<sequence length="527" mass="61187">MYSINTIKKMKRHILLYTFMLFMAALPPYGWASEYTQLTIANEGKAPDQTVRFEPDTTSVLKNPLTGWVMYLGRTWDESFWQTHRYDAMPVNGGDSTVRVSDYAGTCYIRINWNMLESKEGKYVWKDPHSRIYKLLATVRERGMRLAFRINVDSRDQGQNTPLYVKESGAKGFQDPNNPQVWSPYPDDAVFQQKYEKFLQAFALAFDDPDKVDFIDAYGLGKWGEAHAVKYNNYSNKVEVFEWITDAYAKAFKRVPLVINYHRLVGDTISWAAPHPDSKRLLERAIAKGYTIRHDAFGMTGYYEEWEKNFARTYRYRLPIIMEGGWITGGQHRYWIDPCGKYRQGHSEDVRLGEYEESRNAHVNMMDLRIGDEVASWFNSSFDLVKRFEREGGYRLYPTEVRFVNKARQGERVSVQHNWRNLGWGYCPTNIPQWKGKYKVCIALMDDKHRIVKKQLADEADLSTWVQGHDGHYTTTVSLDALPKGSYTWLIGLVDTTKAYQPGLAMAVDKKLLVEGWAKIGKLEIKK</sequence>
<organism evidence="2 3">
    <name type="scientific">Bacteroides reticulotermitis JCM 10512</name>
    <dbReference type="NCBI Taxonomy" id="1445607"/>
    <lineage>
        <taxon>Bacteria</taxon>
        <taxon>Pseudomonadati</taxon>
        <taxon>Bacteroidota</taxon>
        <taxon>Bacteroidia</taxon>
        <taxon>Bacteroidales</taxon>
        <taxon>Bacteroidaceae</taxon>
        <taxon>Bacteroides</taxon>
    </lineage>
</organism>
<dbReference type="STRING" id="1445607.JCM10512_2120"/>
<dbReference type="InterPro" id="IPR032267">
    <property type="entry name" value="DUF4832"/>
</dbReference>
<gene>
    <name evidence="2" type="ORF">JCM10512_2120</name>
</gene>
<comment type="caution">
    <text evidence="2">The sequence shown here is derived from an EMBL/GenBank/DDBJ whole genome shotgun (WGS) entry which is preliminary data.</text>
</comment>
<proteinExistence type="predicted"/>
<dbReference type="SUPFAM" id="SSF51445">
    <property type="entry name" value="(Trans)glycosidases"/>
    <property type="match status" value="1"/>
</dbReference>
<dbReference type="InterPro" id="IPR017853">
    <property type="entry name" value="GH"/>
</dbReference>
<reference evidence="2 3" key="1">
    <citation type="journal article" date="2014" name="Genome Announc.">
        <title>Draft Genome Sequence of Bacteroides reticulotermitis Strain JCM 10512T, Isolated from the Gut of a Termite.</title>
        <authorList>
            <person name="Yuki M."/>
            <person name="Oshima K."/>
            <person name="Suda W."/>
            <person name="Sakamoto M."/>
            <person name="Iida T."/>
            <person name="Hattori M."/>
            <person name="Ohkuma M."/>
        </authorList>
    </citation>
    <scope>NUCLEOTIDE SEQUENCE [LARGE SCALE GENOMIC DNA]</scope>
    <source>
        <strain evidence="2 3">JCM 10512</strain>
    </source>
</reference>
<keyword evidence="3" id="KW-1185">Reference proteome</keyword>
<evidence type="ECO:0000313" key="3">
    <source>
        <dbReference type="Proteomes" id="UP000019131"/>
    </source>
</evidence>
<dbReference type="Proteomes" id="UP000019131">
    <property type="component" value="Unassembled WGS sequence"/>
</dbReference>
<evidence type="ECO:0000259" key="1">
    <source>
        <dbReference type="Pfam" id="PF16116"/>
    </source>
</evidence>
<feature type="domain" description="DUF4832" evidence="1">
    <location>
        <begin position="360"/>
        <end position="499"/>
    </location>
</feature>
<dbReference type="Pfam" id="PF16116">
    <property type="entry name" value="DUF4832"/>
    <property type="match status" value="1"/>
</dbReference>
<name>W4UT69_9BACE</name>
<dbReference type="AlphaFoldDB" id="W4UT69"/>
<protein>
    <recommendedName>
        <fullName evidence="1">DUF4832 domain-containing protein</fullName>
    </recommendedName>
</protein>